<dbReference type="AlphaFoldDB" id="A0A6N7LLQ2"/>
<organism evidence="1 2">
    <name type="scientific">Sinorhizobium terangae</name>
    <dbReference type="NCBI Taxonomy" id="110322"/>
    <lineage>
        <taxon>Bacteria</taxon>
        <taxon>Pseudomonadati</taxon>
        <taxon>Pseudomonadota</taxon>
        <taxon>Alphaproteobacteria</taxon>
        <taxon>Hyphomicrobiales</taxon>
        <taxon>Rhizobiaceae</taxon>
        <taxon>Sinorhizobium/Ensifer group</taxon>
        <taxon>Sinorhizobium</taxon>
    </lineage>
</organism>
<protein>
    <submittedName>
        <fullName evidence="1">Uncharacterized protein</fullName>
    </submittedName>
</protein>
<dbReference type="EMBL" id="WITC01000101">
    <property type="protein sequence ID" value="MQX17765.1"/>
    <property type="molecule type" value="Genomic_DNA"/>
</dbReference>
<evidence type="ECO:0000313" key="2">
    <source>
        <dbReference type="Proteomes" id="UP000439983"/>
    </source>
</evidence>
<name>A0A6N7LLQ2_SINTE</name>
<proteinExistence type="predicted"/>
<dbReference type="Proteomes" id="UP000439983">
    <property type="component" value="Unassembled WGS sequence"/>
</dbReference>
<comment type="caution">
    <text evidence="1">The sequence shown here is derived from an EMBL/GenBank/DDBJ whole genome shotgun (WGS) entry which is preliminary data.</text>
</comment>
<keyword evidence="2" id="KW-1185">Reference proteome</keyword>
<reference evidence="1 2" key="1">
    <citation type="journal article" date="2013" name="Genome Biol.">
        <title>Comparative genomics of the core and accessory genomes of 48 Sinorhizobium strains comprising five genospecies.</title>
        <authorList>
            <person name="Sugawara M."/>
            <person name="Epstein B."/>
            <person name="Badgley B.D."/>
            <person name="Unno T."/>
            <person name="Xu L."/>
            <person name="Reese J."/>
            <person name="Gyaneshwar P."/>
            <person name="Denny R."/>
            <person name="Mudge J."/>
            <person name="Bharti A.K."/>
            <person name="Farmer A.D."/>
            <person name="May G.D."/>
            <person name="Woodward J.E."/>
            <person name="Medigue C."/>
            <person name="Vallenet D."/>
            <person name="Lajus A."/>
            <person name="Rouy Z."/>
            <person name="Martinez-Vaz B."/>
            <person name="Tiffin P."/>
            <person name="Young N.D."/>
            <person name="Sadowsky M.J."/>
        </authorList>
    </citation>
    <scope>NUCLEOTIDE SEQUENCE [LARGE SCALE GENOMIC DNA]</scope>
    <source>
        <strain evidence="1 2">USDA4894</strain>
    </source>
</reference>
<dbReference type="RefSeq" id="WP_153441616.1">
    <property type="nucleotide sequence ID" value="NZ_JACIGA010000005.1"/>
</dbReference>
<gene>
    <name evidence="1" type="ORF">GHK62_24340</name>
</gene>
<sequence>MTPTPEAIKAWKAEEARQAQILADAIDAAIQETAKQFDAPMINAVCGALVTVQAAVLSSVADTHHRKELRKAMERALPRALAEQIARGNGHCQTVVIGAPRQ</sequence>
<accession>A0A6N7LLQ2</accession>
<dbReference type="OrthoDB" id="8282276at2"/>
<evidence type="ECO:0000313" key="1">
    <source>
        <dbReference type="EMBL" id="MQX17765.1"/>
    </source>
</evidence>